<dbReference type="InterPro" id="IPR036271">
    <property type="entry name" value="Tet_transcr_reg_TetR-rel_C_sf"/>
</dbReference>
<dbReference type="PROSITE" id="PS01081">
    <property type="entry name" value="HTH_TETR_1"/>
    <property type="match status" value="1"/>
</dbReference>
<dbReference type="InterPro" id="IPR023772">
    <property type="entry name" value="DNA-bd_HTH_TetR-type_CS"/>
</dbReference>
<dbReference type="Proteomes" id="UP000719500">
    <property type="component" value="Unassembled WGS sequence"/>
</dbReference>
<dbReference type="EMBL" id="JACSNX010000011">
    <property type="protein sequence ID" value="MBM6851497.1"/>
    <property type="molecule type" value="Genomic_DNA"/>
</dbReference>
<dbReference type="RefSeq" id="WP_204804349.1">
    <property type="nucleotide sequence ID" value="NZ_JACSNS010000021.1"/>
</dbReference>
<dbReference type="Gene3D" id="1.10.357.10">
    <property type="entry name" value="Tetracycline Repressor, domain 2"/>
    <property type="match status" value="1"/>
</dbReference>
<feature type="DNA-binding region" description="H-T-H motif" evidence="2">
    <location>
        <begin position="42"/>
        <end position="61"/>
    </location>
</feature>
<organism evidence="5 6">
    <name type="scientific">Oscillibacter valericigenes</name>
    <dbReference type="NCBI Taxonomy" id="351091"/>
    <lineage>
        <taxon>Bacteria</taxon>
        <taxon>Bacillati</taxon>
        <taxon>Bacillota</taxon>
        <taxon>Clostridia</taxon>
        <taxon>Eubacteriales</taxon>
        <taxon>Oscillospiraceae</taxon>
        <taxon>Oscillibacter</taxon>
    </lineage>
</organism>
<gene>
    <name evidence="5" type="ORF">H9X91_08630</name>
</gene>
<dbReference type="InterPro" id="IPR050624">
    <property type="entry name" value="HTH-type_Tx_Regulator"/>
</dbReference>
<dbReference type="PRINTS" id="PR00455">
    <property type="entry name" value="HTHTETR"/>
</dbReference>
<dbReference type="PANTHER" id="PTHR43479">
    <property type="entry name" value="ACREF/ENVCD OPERON REPRESSOR-RELATED"/>
    <property type="match status" value="1"/>
</dbReference>
<dbReference type="SUPFAM" id="SSF46689">
    <property type="entry name" value="Homeodomain-like"/>
    <property type="match status" value="1"/>
</dbReference>
<dbReference type="PANTHER" id="PTHR43479:SF11">
    <property type="entry name" value="ACREF_ENVCD OPERON REPRESSOR-RELATED"/>
    <property type="match status" value="1"/>
</dbReference>
<dbReference type="PROSITE" id="PS50977">
    <property type="entry name" value="HTH_TETR_2"/>
    <property type="match status" value="1"/>
</dbReference>
<keyword evidence="6" id="KW-1185">Reference proteome</keyword>
<feature type="region of interest" description="Disordered" evidence="3">
    <location>
        <begin position="1"/>
        <end position="20"/>
    </location>
</feature>
<feature type="domain" description="HTH tetR-type" evidence="4">
    <location>
        <begin position="19"/>
        <end position="79"/>
    </location>
</feature>
<dbReference type="InterPro" id="IPR001647">
    <property type="entry name" value="HTH_TetR"/>
</dbReference>
<evidence type="ECO:0000256" key="2">
    <source>
        <dbReference type="PROSITE-ProRule" id="PRU00335"/>
    </source>
</evidence>
<keyword evidence="1 2" id="KW-0238">DNA-binding</keyword>
<sequence length="203" mass="23308">MNKPTDPASRPTKRQSQAQKTKRKLYEAGIRAINEQGFHAVTVEDITTAAHVAKGSFYTHFKSKEDLVFSTLAYSDEIYAQAYQQVQELSFLPMITQFVRLSYPEYEKRGKGIIRAMVSNYFTQNDQEYYGDDRVLLQCLRGIVDRGKQDGLLDERISTNEYAHILLSTMIGVEILWCFDKQGRSLADMMEQAVRVTARGMIR</sequence>
<comment type="caution">
    <text evidence="5">The sequence shown here is derived from an EMBL/GenBank/DDBJ whole genome shotgun (WGS) entry which is preliminary data.</text>
</comment>
<evidence type="ECO:0000313" key="5">
    <source>
        <dbReference type="EMBL" id="MBM6851497.1"/>
    </source>
</evidence>
<evidence type="ECO:0000256" key="1">
    <source>
        <dbReference type="ARBA" id="ARBA00023125"/>
    </source>
</evidence>
<proteinExistence type="predicted"/>
<evidence type="ECO:0000313" key="6">
    <source>
        <dbReference type="Proteomes" id="UP000719500"/>
    </source>
</evidence>
<evidence type="ECO:0000256" key="3">
    <source>
        <dbReference type="SAM" id="MobiDB-lite"/>
    </source>
</evidence>
<dbReference type="InterPro" id="IPR009057">
    <property type="entry name" value="Homeodomain-like_sf"/>
</dbReference>
<dbReference type="SUPFAM" id="SSF48498">
    <property type="entry name" value="Tetracyclin repressor-like, C-terminal domain"/>
    <property type="match status" value="1"/>
</dbReference>
<accession>A0ABS2FV16</accession>
<name>A0ABS2FV16_9FIRM</name>
<reference evidence="5 6" key="1">
    <citation type="journal article" date="2021" name="Sci. Rep.">
        <title>The distribution of antibiotic resistance genes in chicken gut microbiota commensals.</title>
        <authorList>
            <person name="Juricova H."/>
            <person name="Matiasovicova J."/>
            <person name="Kubasova T."/>
            <person name="Cejkova D."/>
            <person name="Rychlik I."/>
        </authorList>
    </citation>
    <scope>NUCLEOTIDE SEQUENCE [LARGE SCALE GENOMIC DNA]</scope>
    <source>
        <strain evidence="5 6">An411</strain>
    </source>
</reference>
<evidence type="ECO:0000259" key="4">
    <source>
        <dbReference type="PROSITE" id="PS50977"/>
    </source>
</evidence>
<protein>
    <submittedName>
        <fullName evidence="5">TetR/AcrR family transcriptional regulator</fullName>
    </submittedName>
</protein>
<dbReference type="Pfam" id="PF00440">
    <property type="entry name" value="TetR_N"/>
    <property type="match status" value="1"/>
</dbReference>